<dbReference type="SUPFAM" id="SSF81383">
    <property type="entry name" value="F-box domain"/>
    <property type="match status" value="1"/>
</dbReference>
<keyword evidence="3" id="KW-1185">Reference proteome</keyword>
<dbReference type="EMBL" id="JACEFO010002248">
    <property type="protein sequence ID" value="KAF8670900.1"/>
    <property type="molecule type" value="Genomic_DNA"/>
</dbReference>
<sequence length="380" mass="41728">MGGNKDEGQEKAPLAGVLPEDILREILLRLPADALCRLRLVCQPWRSLTSDPGFAKAHAARHPLIAGLDRTRCAVHIVDMMSGRVLRRIPVPLGASQRHCTDLTTAQPGLVCVSPNRGPSFAFDPVDAVVTATPTRNAAGSGIECRSILGLVPSTGHHKVLRFQLESTNAGLLVQRCLVLTLNGDRRWRAGPRPPVIVDWHRSGDRVVVDGVAYFLRRLLNLRDSANVDPDSIASFDLATEKWRPTTMAGPASSILARSGDTTKLSQHKHRLQFQLAQLEGCLVTVHHYRDCSMNLWFLVDADKGIWDKKYSVQCETRCDMSHVCDPPHPLVILGDGRIVFRLKGGVIRAYDASTTMWADLANLQGYPVLGLHQGSLLCS</sequence>
<dbReference type="SMART" id="SM00256">
    <property type="entry name" value="FBOX"/>
    <property type="match status" value="1"/>
</dbReference>
<feature type="domain" description="F-box" evidence="1">
    <location>
        <begin position="12"/>
        <end position="57"/>
    </location>
</feature>
<proteinExistence type="predicted"/>
<dbReference type="CDD" id="cd22157">
    <property type="entry name" value="F-box_AtFBW1-like"/>
    <property type="match status" value="1"/>
</dbReference>
<dbReference type="PROSITE" id="PS50181">
    <property type="entry name" value="FBOX"/>
    <property type="match status" value="1"/>
</dbReference>
<evidence type="ECO:0000259" key="1">
    <source>
        <dbReference type="PROSITE" id="PS50181"/>
    </source>
</evidence>
<dbReference type="PANTHER" id="PTHR31111">
    <property type="entry name" value="BNAA05G37150D PROTEIN-RELATED"/>
    <property type="match status" value="1"/>
</dbReference>
<dbReference type="InterPro" id="IPR036047">
    <property type="entry name" value="F-box-like_dom_sf"/>
</dbReference>
<reference evidence="2" key="1">
    <citation type="submission" date="2020-07" db="EMBL/GenBank/DDBJ databases">
        <title>Genome sequence and genetic diversity analysis of an under-domesticated orphan crop, white fonio (Digitaria exilis).</title>
        <authorList>
            <person name="Bennetzen J.L."/>
            <person name="Chen S."/>
            <person name="Ma X."/>
            <person name="Wang X."/>
            <person name="Yssel A.E.J."/>
            <person name="Chaluvadi S.R."/>
            <person name="Johnson M."/>
            <person name="Gangashetty P."/>
            <person name="Hamidou F."/>
            <person name="Sanogo M.D."/>
            <person name="Zwaenepoel A."/>
            <person name="Wallace J."/>
            <person name="Van De Peer Y."/>
            <person name="Van Deynze A."/>
        </authorList>
    </citation>
    <scope>NUCLEOTIDE SEQUENCE</scope>
    <source>
        <tissue evidence="2">Leaves</tissue>
    </source>
</reference>
<dbReference type="InterPro" id="IPR013187">
    <property type="entry name" value="F-box-assoc_dom_typ3"/>
</dbReference>
<accession>A0A835AUR9</accession>
<dbReference type="InterPro" id="IPR001810">
    <property type="entry name" value="F-box_dom"/>
</dbReference>
<dbReference type="Gene3D" id="1.20.1280.50">
    <property type="match status" value="1"/>
</dbReference>
<dbReference type="AlphaFoldDB" id="A0A835AUR9"/>
<dbReference type="Pfam" id="PF00646">
    <property type="entry name" value="F-box"/>
    <property type="match status" value="1"/>
</dbReference>
<dbReference type="Pfam" id="PF08268">
    <property type="entry name" value="FBA_3"/>
    <property type="match status" value="1"/>
</dbReference>
<dbReference type="OrthoDB" id="666248at2759"/>
<gene>
    <name evidence="2" type="ORF">HU200_050167</name>
</gene>
<evidence type="ECO:0000313" key="3">
    <source>
        <dbReference type="Proteomes" id="UP000636709"/>
    </source>
</evidence>
<dbReference type="PANTHER" id="PTHR31111:SF133">
    <property type="entry name" value="OS07G0196600 PROTEIN"/>
    <property type="match status" value="1"/>
</dbReference>
<protein>
    <recommendedName>
        <fullName evidence="1">F-box domain-containing protein</fullName>
    </recommendedName>
</protein>
<dbReference type="NCBIfam" id="TIGR01640">
    <property type="entry name" value="F_box_assoc_1"/>
    <property type="match status" value="1"/>
</dbReference>
<comment type="caution">
    <text evidence="2">The sequence shown here is derived from an EMBL/GenBank/DDBJ whole genome shotgun (WGS) entry which is preliminary data.</text>
</comment>
<evidence type="ECO:0000313" key="2">
    <source>
        <dbReference type="EMBL" id="KAF8670900.1"/>
    </source>
</evidence>
<organism evidence="2 3">
    <name type="scientific">Digitaria exilis</name>
    <dbReference type="NCBI Taxonomy" id="1010633"/>
    <lineage>
        <taxon>Eukaryota</taxon>
        <taxon>Viridiplantae</taxon>
        <taxon>Streptophyta</taxon>
        <taxon>Embryophyta</taxon>
        <taxon>Tracheophyta</taxon>
        <taxon>Spermatophyta</taxon>
        <taxon>Magnoliopsida</taxon>
        <taxon>Liliopsida</taxon>
        <taxon>Poales</taxon>
        <taxon>Poaceae</taxon>
        <taxon>PACMAD clade</taxon>
        <taxon>Panicoideae</taxon>
        <taxon>Panicodae</taxon>
        <taxon>Paniceae</taxon>
        <taxon>Anthephorinae</taxon>
        <taxon>Digitaria</taxon>
    </lineage>
</organism>
<dbReference type="Proteomes" id="UP000636709">
    <property type="component" value="Unassembled WGS sequence"/>
</dbReference>
<dbReference type="InterPro" id="IPR017451">
    <property type="entry name" value="F-box-assoc_interact_dom"/>
</dbReference>
<name>A0A835AUR9_9POAL</name>